<name>A0A3P6FTE6_BRAOL</name>
<accession>A0A3P6FTE6</accession>
<evidence type="ECO:0000313" key="1">
    <source>
        <dbReference type="EMBL" id="VDD55640.1"/>
    </source>
</evidence>
<organism evidence="1">
    <name type="scientific">Brassica oleracea</name>
    <name type="common">Wild cabbage</name>
    <dbReference type="NCBI Taxonomy" id="3712"/>
    <lineage>
        <taxon>Eukaryota</taxon>
        <taxon>Viridiplantae</taxon>
        <taxon>Streptophyta</taxon>
        <taxon>Embryophyta</taxon>
        <taxon>Tracheophyta</taxon>
        <taxon>Spermatophyta</taxon>
        <taxon>Magnoliopsida</taxon>
        <taxon>eudicotyledons</taxon>
        <taxon>Gunneridae</taxon>
        <taxon>Pentapetalae</taxon>
        <taxon>rosids</taxon>
        <taxon>malvids</taxon>
        <taxon>Brassicales</taxon>
        <taxon>Brassicaceae</taxon>
        <taxon>Brassiceae</taxon>
        <taxon>Brassica</taxon>
    </lineage>
</organism>
<sequence length="76" mass="8521">MLDHGGVPKERVLVYDCNQHPPADPEPHITINSFATLEEALVQLRTQPIGAEFSQLSDDIYYGPTKANSYFLGYHC</sequence>
<reference evidence="1" key="1">
    <citation type="submission" date="2018-11" db="EMBL/GenBank/DDBJ databases">
        <authorList>
            <consortium name="Genoscope - CEA"/>
            <person name="William W."/>
        </authorList>
    </citation>
    <scope>NUCLEOTIDE SEQUENCE</scope>
</reference>
<gene>
    <name evidence="1" type="ORF">BOLC8T48869H</name>
</gene>
<dbReference type="AlphaFoldDB" id="A0A3P6FTE6"/>
<proteinExistence type="predicted"/>
<dbReference type="EMBL" id="LR031879">
    <property type="protein sequence ID" value="VDD55640.1"/>
    <property type="molecule type" value="Genomic_DNA"/>
</dbReference>
<protein>
    <submittedName>
        <fullName evidence="1">Uncharacterized protein</fullName>
    </submittedName>
</protein>